<reference evidence="8" key="1">
    <citation type="submission" date="2020-05" db="EMBL/GenBank/DDBJ databases">
        <authorList>
            <person name="Zhu T."/>
            <person name="Keshari N."/>
            <person name="Lu X."/>
        </authorList>
    </citation>
    <scope>NUCLEOTIDE SEQUENCE</scope>
    <source>
        <strain evidence="8">NK1-12</strain>
    </source>
</reference>
<gene>
    <name evidence="8" type="ORF">HJG54_24050</name>
</gene>
<dbReference type="GO" id="GO:0030246">
    <property type="term" value="F:carbohydrate binding"/>
    <property type="evidence" value="ECO:0007669"/>
    <property type="project" value="InterPro"/>
</dbReference>
<dbReference type="GO" id="GO:0005975">
    <property type="term" value="P:carbohydrate metabolic process"/>
    <property type="evidence" value="ECO:0007669"/>
    <property type="project" value="InterPro"/>
</dbReference>
<protein>
    <submittedName>
        <fullName evidence="8">Glycoside hydrolase family 31 protein</fullName>
    </submittedName>
</protein>
<dbReference type="InterPro" id="IPR011013">
    <property type="entry name" value="Gal_mutarotase_sf_dom"/>
</dbReference>
<dbReference type="InterPro" id="IPR000322">
    <property type="entry name" value="Glyco_hydro_31_TIM"/>
</dbReference>
<evidence type="ECO:0000313" key="8">
    <source>
        <dbReference type="EMBL" id="WNZ26767.1"/>
    </source>
</evidence>
<dbReference type="InterPro" id="IPR017853">
    <property type="entry name" value="GH"/>
</dbReference>
<dbReference type="SUPFAM" id="SSF51011">
    <property type="entry name" value="Glycosyl hydrolase domain"/>
    <property type="match status" value="1"/>
</dbReference>
<dbReference type="AlphaFoldDB" id="A0AA96WIV6"/>
<organism evidence="8">
    <name type="scientific">Leptolyngbya sp. NK1-12</name>
    <dbReference type="NCBI Taxonomy" id="2547451"/>
    <lineage>
        <taxon>Bacteria</taxon>
        <taxon>Bacillati</taxon>
        <taxon>Cyanobacteriota</taxon>
        <taxon>Cyanophyceae</taxon>
        <taxon>Leptolyngbyales</taxon>
        <taxon>Leptolyngbyaceae</taxon>
        <taxon>Leptolyngbya group</taxon>
        <taxon>Leptolyngbya</taxon>
    </lineage>
</organism>
<dbReference type="EMBL" id="CP053586">
    <property type="protein sequence ID" value="WNZ26767.1"/>
    <property type="molecule type" value="Genomic_DNA"/>
</dbReference>
<evidence type="ECO:0000256" key="1">
    <source>
        <dbReference type="ARBA" id="ARBA00007806"/>
    </source>
</evidence>
<dbReference type="CDD" id="cd06604">
    <property type="entry name" value="GH31_glucosidase_II_MalA"/>
    <property type="match status" value="1"/>
</dbReference>
<dbReference type="SUPFAM" id="SSF74650">
    <property type="entry name" value="Galactose mutarotase-like"/>
    <property type="match status" value="1"/>
</dbReference>
<feature type="domain" description="Glycoside hydrolase family 31 TIM barrel" evidence="5">
    <location>
        <begin position="296"/>
        <end position="625"/>
    </location>
</feature>
<dbReference type="InterPro" id="IPR048395">
    <property type="entry name" value="Glyco_hydro_31_C"/>
</dbReference>
<dbReference type="PANTHER" id="PTHR22762">
    <property type="entry name" value="ALPHA-GLUCOSIDASE"/>
    <property type="match status" value="1"/>
</dbReference>
<dbReference type="SUPFAM" id="SSF51445">
    <property type="entry name" value="(Trans)glycosidases"/>
    <property type="match status" value="1"/>
</dbReference>
<dbReference type="Gene3D" id="2.60.40.1760">
    <property type="entry name" value="glycosyl hydrolase (family 31)"/>
    <property type="match status" value="1"/>
</dbReference>
<evidence type="ECO:0000259" key="7">
    <source>
        <dbReference type="Pfam" id="PF21365"/>
    </source>
</evidence>
<comment type="similarity">
    <text evidence="1 4">Belongs to the glycosyl hydrolase 31 family.</text>
</comment>
<dbReference type="InterPro" id="IPR025887">
    <property type="entry name" value="Glyco_hydro_31_N_dom"/>
</dbReference>
<dbReference type="Pfam" id="PF21365">
    <property type="entry name" value="Glyco_hydro_31_3rd"/>
    <property type="match status" value="1"/>
</dbReference>
<evidence type="ECO:0000256" key="2">
    <source>
        <dbReference type="ARBA" id="ARBA00022801"/>
    </source>
</evidence>
<evidence type="ECO:0000256" key="3">
    <source>
        <dbReference type="ARBA" id="ARBA00023295"/>
    </source>
</evidence>
<dbReference type="CDD" id="cd14752">
    <property type="entry name" value="GH31_N"/>
    <property type="match status" value="1"/>
</dbReference>
<dbReference type="Pfam" id="PF01055">
    <property type="entry name" value="Glyco_hydro_31_2nd"/>
    <property type="match status" value="1"/>
</dbReference>
<dbReference type="InterPro" id="IPR030458">
    <property type="entry name" value="Glyco_hydro_31_AS"/>
</dbReference>
<name>A0AA96WIV6_9CYAN</name>
<accession>A0AA96WIV6</accession>
<dbReference type="PANTHER" id="PTHR22762:SF120">
    <property type="entry name" value="HETEROGLYCAN GLUCOSIDASE 1"/>
    <property type="match status" value="1"/>
</dbReference>
<sequence>MNILKQVSLKLRLIRVERFLGAIVYSLRRSWLEYQSRQPGLKAIELPGAIQTVKQTARGGHFSFGHLELELEFLASDFVRVHWIPGITPVSYAIAKSEWEPVEVTFEDRGEDKSDSQGNGEAERWIVSSSMLKVIVNQNGSLEIQDANRQVIRKERSPRRETILHSQEPDKGVGWIHEAELQPEEKIYGLGERAAPLNLRTPLTQAEKTSPYRMWNYDPGGYHTSGTDPLYMGIPVYLGVHSQGSYLVFYENSYPATFSFKEMAIANFEGGALRYYISVGSLPHLLERYTELTGRPPLPPRWAFGYHQSRWGYEWESALRKTANRFVTHDLPIAAMHLDIDCLDGFRAFTIDPDRFPNMAEFAQELAERGTRLITIINPGIKASRQNRLFQEGREQKMFCTQPNGKPALAPVWAGMCAFPDFTNPQARHWWSRQCQDLLDLGIAGFWHDMNEPAVFALWGDPSLPARSTYHNMEGRGGAHREAHNLYGFLQAQAGYEALRTYRPEHRPFIVTRSGWAGIQRYAWSWTGDIESSWQALRQTIPTMLNLGLSGMPYSGPDIGGFQGNPSAELYIRWFQTAAFFPFCRTHSANSVKHRTPWSFGEPALSIVRDLLKLRERLIPYFYTLAWQTSQTGHPLVRPVFWADFTDPELWSIDDAFLLGDALLVCPIVHRNTETRSIRLPKGHWYHFWTDAIEAGSNEIQLQASLNQIPLLVQAGRMLPMVENQQLVLYFYPSTEGMGEGAVYSDAGDGYGEGRVDRFYLTRHSTRFDSFELVRQQEGQYPFPYQGFRICLHGIRIAQVQTNDTAIVCNGDWFEVDNFDRIQIQIDEASGTTALSTMLIHR</sequence>
<dbReference type="Gene3D" id="3.20.20.80">
    <property type="entry name" value="Glycosidases"/>
    <property type="match status" value="1"/>
</dbReference>
<dbReference type="Gene3D" id="2.60.40.1180">
    <property type="entry name" value="Golgi alpha-mannosidase II"/>
    <property type="match status" value="1"/>
</dbReference>
<dbReference type="PROSITE" id="PS00129">
    <property type="entry name" value="GLYCOSYL_HYDROL_F31_1"/>
    <property type="match status" value="1"/>
</dbReference>
<evidence type="ECO:0000256" key="4">
    <source>
        <dbReference type="RuleBase" id="RU361185"/>
    </source>
</evidence>
<dbReference type="GO" id="GO:0004553">
    <property type="term" value="F:hydrolase activity, hydrolyzing O-glycosyl compounds"/>
    <property type="evidence" value="ECO:0007669"/>
    <property type="project" value="InterPro"/>
</dbReference>
<feature type="domain" description="Glycosyl hydrolase family 31 C-terminal" evidence="7">
    <location>
        <begin position="633"/>
        <end position="718"/>
    </location>
</feature>
<evidence type="ECO:0000259" key="6">
    <source>
        <dbReference type="Pfam" id="PF13802"/>
    </source>
</evidence>
<dbReference type="Pfam" id="PF13802">
    <property type="entry name" value="Gal_mutarotas_2"/>
    <property type="match status" value="1"/>
</dbReference>
<dbReference type="InterPro" id="IPR013780">
    <property type="entry name" value="Glyco_hydro_b"/>
</dbReference>
<proteinExistence type="inferred from homology"/>
<keyword evidence="2 4" id="KW-0378">Hydrolase</keyword>
<keyword evidence="3 4" id="KW-0326">Glycosidase</keyword>
<feature type="domain" description="Glycoside hydrolase family 31 N-terminal" evidence="6">
    <location>
        <begin position="69"/>
        <end position="258"/>
    </location>
</feature>
<evidence type="ECO:0000259" key="5">
    <source>
        <dbReference type="Pfam" id="PF01055"/>
    </source>
</evidence>